<feature type="compositionally biased region" description="Polar residues" evidence="1">
    <location>
        <begin position="31"/>
        <end position="49"/>
    </location>
</feature>
<dbReference type="RefSeq" id="WP_085619666.1">
    <property type="nucleotide sequence ID" value="NZ_JFKB01000009.1"/>
</dbReference>
<feature type="region of interest" description="Disordered" evidence="1">
    <location>
        <begin position="30"/>
        <end position="49"/>
    </location>
</feature>
<evidence type="ECO:0000313" key="2">
    <source>
        <dbReference type="EMBL" id="OSQ47038.1"/>
    </source>
</evidence>
<dbReference type="AlphaFoldDB" id="A0A1Y2L990"/>
<reference evidence="2 3" key="1">
    <citation type="submission" date="2014-03" db="EMBL/GenBank/DDBJ databases">
        <title>The draft genome sequence of Thalassospira alkalitolerans JCM 18968.</title>
        <authorList>
            <person name="Lai Q."/>
            <person name="Shao Z."/>
        </authorList>
    </citation>
    <scope>NUCLEOTIDE SEQUENCE [LARGE SCALE GENOMIC DNA]</scope>
    <source>
        <strain evidence="2 3">JCM 18968</strain>
    </source>
</reference>
<evidence type="ECO:0000313" key="3">
    <source>
        <dbReference type="Proteomes" id="UP000193396"/>
    </source>
</evidence>
<comment type="caution">
    <text evidence="2">The sequence shown here is derived from an EMBL/GenBank/DDBJ whole genome shotgun (WGS) entry which is preliminary data.</text>
</comment>
<keyword evidence="3" id="KW-1185">Reference proteome</keyword>
<name>A0A1Y2L990_9PROT</name>
<gene>
    <name evidence="2" type="ORF">TALK_13485</name>
</gene>
<protein>
    <submittedName>
        <fullName evidence="2">Uncharacterized protein</fullName>
    </submittedName>
</protein>
<proteinExistence type="predicted"/>
<evidence type="ECO:0000256" key="1">
    <source>
        <dbReference type="SAM" id="MobiDB-lite"/>
    </source>
</evidence>
<dbReference type="Proteomes" id="UP000193396">
    <property type="component" value="Unassembled WGS sequence"/>
</dbReference>
<accession>A0A1Y2L990</accession>
<dbReference type="EMBL" id="JFKB01000009">
    <property type="protein sequence ID" value="OSQ47038.1"/>
    <property type="molecule type" value="Genomic_DNA"/>
</dbReference>
<sequence>MDNVVDIQNGRIIKSSGAGNVESPMRFWKGSASTATKQKPDQDGSSNVSLGTEALENYGGFKSLLKVVLKQKPSERAKNLRFLARIFICYPLRDFIFKKIGNAQVKRLVSLSLKLNRPDFRIDITQSHDHRISVCLDSLEFSKGGATSMEILSGILPGHDPYLALTPFDMRDTMKRLIHLSKLTDIGVLGPAE</sequence>
<organism evidence="2 3">
    <name type="scientific">Thalassospira alkalitolerans</name>
    <dbReference type="NCBI Taxonomy" id="1293890"/>
    <lineage>
        <taxon>Bacteria</taxon>
        <taxon>Pseudomonadati</taxon>
        <taxon>Pseudomonadota</taxon>
        <taxon>Alphaproteobacteria</taxon>
        <taxon>Rhodospirillales</taxon>
        <taxon>Thalassospiraceae</taxon>
        <taxon>Thalassospira</taxon>
    </lineage>
</organism>